<evidence type="ECO:0000259" key="5">
    <source>
        <dbReference type="Pfam" id="PF01370"/>
    </source>
</evidence>
<dbReference type="Pfam" id="PF01370">
    <property type="entry name" value="Epimerase"/>
    <property type="match status" value="1"/>
</dbReference>
<protein>
    <submittedName>
        <fullName evidence="6">Vestitone reductase</fullName>
    </submittedName>
</protein>
<dbReference type="InterPro" id="IPR001509">
    <property type="entry name" value="Epimerase_deHydtase"/>
</dbReference>
<reference evidence="6 7" key="1">
    <citation type="journal article" date="2018" name="PLoS Genet.">
        <title>Population sequencing reveals clonal diversity and ancestral inbreeding in the grapevine cultivar Chardonnay.</title>
        <authorList>
            <person name="Roach M.J."/>
            <person name="Johnson D.L."/>
            <person name="Bohlmann J."/>
            <person name="van Vuuren H.J."/>
            <person name="Jones S.J."/>
            <person name="Pretorius I.S."/>
            <person name="Schmidt S.A."/>
            <person name="Borneman A.R."/>
        </authorList>
    </citation>
    <scope>NUCLEOTIDE SEQUENCE [LARGE SCALE GENOMIC DNA]</scope>
    <source>
        <strain evidence="7">cv. Chardonnay</strain>
        <tissue evidence="6">Leaf</tissue>
    </source>
</reference>
<dbReference type="PANTHER" id="PTHR10366">
    <property type="entry name" value="NAD DEPENDENT EPIMERASE/DEHYDRATASE"/>
    <property type="match status" value="1"/>
</dbReference>
<name>A0A438IW59_VITVI</name>
<feature type="region of interest" description="Disordered" evidence="4">
    <location>
        <begin position="1"/>
        <end position="29"/>
    </location>
</feature>
<evidence type="ECO:0000256" key="4">
    <source>
        <dbReference type="SAM" id="MobiDB-lite"/>
    </source>
</evidence>
<dbReference type="Proteomes" id="UP000288805">
    <property type="component" value="Unassembled WGS sequence"/>
</dbReference>
<dbReference type="InterPro" id="IPR050425">
    <property type="entry name" value="NAD(P)_dehydrat-like"/>
</dbReference>
<evidence type="ECO:0000256" key="2">
    <source>
        <dbReference type="ARBA" id="ARBA00023002"/>
    </source>
</evidence>
<dbReference type="AlphaFoldDB" id="A0A438IW59"/>
<dbReference type="InterPro" id="IPR036291">
    <property type="entry name" value="NAD(P)-bd_dom_sf"/>
</dbReference>
<feature type="compositionally biased region" description="Basic and acidic residues" evidence="4">
    <location>
        <begin position="14"/>
        <end position="29"/>
    </location>
</feature>
<dbReference type="GO" id="GO:0016491">
    <property type="term" value="F:oxidoreductase activity"/>
    <property type="evidence" value="ECO:0007669"/>
    <property type="project" value="UniProtKB-KW"/>
</dbReference>
<evidence type="ECO:0000313" key="6">
    <source>
        <dbReference type="EMBL" id="RVX00982.1"/>
    </source>
</evidence>
<feature type="domain" description="NAD-dependent epimerase/dehydratase" evidence="5">
    <location>
        <begin position="32"/>
        <end position="277"/>
    </location>
</feature>
<dbReference type="CDD" id="cd08958">
    <property type="entry name" value="FR_SDR_e"/>
    <property type="match status" value="1"/>
</dbReference>
<accession>A0A438IW59</accession>
<comment type="caution">
    <text evidence="6">The sequence shown here is derived from an EMBL/GenBank/DDBJ whole genome shotgun (WGS) entry which is preliminary data.</text>
</comment>
<proteinExistence type="inferred from homology"/>
<comment type="similarity">
    <text evidence="3">Belongs to the NAD(P)-dependent epimerase/dehydratase family. Dihydroflavonol-4-reductase subfamily.</text>
</comment>
<dbReference type="FunFam" id="3.40.50.720:FF:000085">
    <property type="entry name" value="Dihydroflavonol reductase"/>
    <property type="match status" value="1"/>
</dbReference>
<dbReference type="PANTHER" id="PTHR10366:SF563">
    <property type="entry name" value="CINNAMOYL-COA REDUCTASE 16"/>
    <property type="match status" value="1"/>
</dbReference>
<dbReference type="EMBL" id="QGNW01000078">
    <property type="protein sequence ID" value="RVX00982.1"/>
    <property type="molecule type" value="Genomic_DNA"/>
</dbReference>
<dbReference type="SUPFAM" id="SSF51735">
    <property type="entry name" value="NAD(P)-binding Rossmann-fold domains"/>
    <property type="match status" value="1"/>
</dbReference>
<evidence type="ECO:0000256" key="3">
    <source>
        <dbReference type="ARBA" id="ARBA00023445"/>
    </source>
</evidence>
<evidence type="ECO:0000313" key="7">
    <source>
        <dbReference type="Proteomes" id="UP000288805"/>
    </source>
</evidence>
<sequence length="351" mass="38959">MIGQPTRQKQREKRNKEREQREMEGENEKGRVCVTGGTGFIASWLIMKVLQHGYSVNATIRSHPGSKKDISYITNLPGASEKLQIFNADLSEPHSFEPALEGCIGVFHVAHPVDFEAREPEETVTRRSVEGTLAILKACLNSKTVKRVVYTSSASAVVFNDKDEDMKDESSWSDVEFIRSLGSFAGPYMISKTETERAALEFAEKHGLDLVTLLPSFVVGPFLCPFLPGSVQMALTMIKGIQDQYQNLMNTSMVHVDDVASAHIFLLHYPNAKGRYNCSSNTITINEMSEFLSAKYPQLPIPTTESLSGIQGYRTPGVSSKKLLDTGFVFKHGLDEMFDGAVQCCKEKGFL</sequence>
<gene>
    <name evidence="6" type="primary">VESTR_7</name>
    <name evidence="6" type="ORF">CK203_022842</name>
</gene>
<keyword evidence="1" id="KW-0521">NADP</keyword>
<organism evidence="6 7">
    <name type="scientific">Vitis vinifera</name>
    <name type="common">Grape</name>
    <dbReference type="NCBI Taxonomy" id="29760"/>
    <lineage>
        <taxon>Eukaryota</taxon>
        <taxon>Viridiplantae</taxon>
        <taxon>Streptophyta</taxon>
        <taxon>Embryophyta</taxon>
        <taxon>Tracheophyta</taxon>
        <taxon>Spermatophyta</taxon>
        <taxon>Magnoliopsida</taxon>
        <taxon>eudicotyledons</taxon>
        <taxon>Gunneridae</taxon>
        <taxon>Pentapetalae</taxon>
        <taxon>rosids</taxon>
        <taxon>Vitales</taxon>
        <taxon>Vitaceae</taxon>
        <taxon>Viteae</taxon>
        <taxon>Vitis</taxon>
    </lineage>
</organism>
<keyword evidence="2" id="KW-0560">Oxidoreductase</keyword>
<evidence type="ECO:0000256" key="1">
    <source>
        <dbReference type="ARBA" id="ARBA00022857"/>
    </source>
</evidence>
<dbReference type="Gene3D" id="3.40.50.720">
    <property type="entry name" value="NAD(P)-binding Rossmann-like Domain"/>
    <property type="match status" value="1"/>
</dbReference>